<dbReference type="Pfam" id="PF25534">
    <property type="entry name" value="DUF7918"/>
    <property type="match status" value="1"/>
</dbReference>
<protein>
    <recommendedName>
        <fullName evidence="2">DUF7918 domain-containing protein</fullName>
    </recommendedName>
</protein>
<evidence type="ECO:0000313" key="4">
    <source>
        <dbReference type="Proteomes" id="UP000714275"/>
    </source>
</evidence>
<name>A0A9P7A6J7_9AGAM</name>
<comment type="caution">
    <text evidence="3">The sequence shown here is derived from an EMBL/GenBank/DDBJ whole genome shotgun (WGS) entry which is preliminary data.</text>
</comment>
<dbReference type="InterPro" id="IPR057678">
    <property type="entry name" value="DUF7918"/>
</dbReference>
<proteinExistence type="predicted"/>
<feature type="region of interest" description="Disordered" evidence="1">
    <location>
        <begin position="269"/>
        <end position="297"/>
    </location>
</feature>
<dbReference type="OrthoDB" id="3237202at2759"/>
<organism evidence="3 4">
    <name type="scientific">Suillus placidus</name>
    <dbReference type="NCBI Taxonomy" id="48579"/>
    <lineage>
        <taxon>Eukaryota</taxon>
        <taxon>Fungi</taxon>
        <taxon>Dikarya</taxon>
        <taxon>Basidiomycota</taxon>
        <taxon>Agaricomycotina</taxon>
        <taxon>Agaricomycetes</taxon>
        <taxon>Agaricomycetidae</taxon>
        <taxon>Boletales</taxon>
        <taxon>Suillineae</taxon>
        <taxon>Suillaceae</taxon>
        <taxon>Suillus</taxon>
    </lineage>
</organism>
<dbReference type="PANTHER" id="PTHR36223:SF1">
    <property type="entry name" value="TRANSCRIPTION ELONGATION FACTOR EAF N-TERMINAL DOMAIN-CONTAINING PROTEIN"/>
    <property type="match status" value="1"/>
</dbReference>
<evidence type="ECO:0000256" key="1">
    <source>
        <dbReference type="SAM" id="MobiDB-lite"/>
    </source>
</evidence>
<sequence>MLTHRGFSACIVSEGKPVPEYLVAVVAEKPNTISCWIPSQVGKTFSVHWRDEGTKMHSCAFITLDGFVVPGRFLFGEGETCRNGVRSGPQTERPFMFAQRPSSDASGQSMKDAGSIMLKIRFVKLDGSKAANPLQNIPDLNSQSHPGDHCIGYGQEKNTYTQSPMTWKVKSSDQDDKRSHVTFLFRYRSPEWLMAQGIISTELHVPRSLPANRRVASAPVAQSVNAITTGRSPPNSKMPERFEQLNAELKNAFPPGQDRVQPALSVRTVSVGGRGRHDQFSGKTLPDFQVGPSARPK</sequence>
<reference evidence="3" key="1">
    <citation type="journal article" date="2020" name="New Phytol.">
        <title>Comparative genomics reveals dynamic genome evolution in host specialist ectomycorrhizal fungi.</title>
        <authorList>
            <person name="Lofgren L.A."/>
            <person name="Nguyen N.H."/>
            <person name="Vilgalys R."/>
            <person name="Ruytinx J."/>
            <person name="Liao H.L."/>
            <person name="Branco S."/>
            <person name="Kuo A."/>
            <person name="LaButti K."/>
            <person name="Lipzen A."/>
            <person name="Andreopoulos W."/>
            <person name="Pangilinan J."/>
            <person name="Riley R."/>
            <person name="Hundley H."/>
            <person name="Na H."/>
            <person name="Barry K."/>
            <person name="Grigoriev I.V."/>
            <person name="Stajich J.E."/>
            <person name="Kennedy P.G."/>
        </authorList>
    </citation>
    <scope>NUCLEOTIDE SEQUENCE</scope>
    <source>
        <strain evidence="3">DOB743</strain>
    </source>
</reference>
<evidence type="ECO:0000313" key="3">
    <source>
        <dbReference type="EMBL" id="KAG1782622.1"/>
    </source>
</evidence>
<gene>
    <name evidence="3" type="ORF">EV702DRAFT_1065671</name>
</gene>
<dbReference type="Proteomes" id="UP000714275">
    <property type="component" value="Unassembled WGS sequence"/>
</dbReference>
<dbReference type="EMBL" id="JABBWD010000003">
    <property type="protein sequence ID" value="KAG1782622.1"/>
    <property type="molecule type" value="Genomic_DNA"/>
</dbReference>
<evidence type="ECO:0000259" key="2">
    <source>
        <dbReference type="Pfam" id="PF25534"/>
    </source>
</evidence>
<dbReference type="AlphaFoldDB" id="A0A9P7A6J7"/>
<keyword evidence="4" id="KW-1185">Reference proteome</keyword>
<feature type="domain" description="DUF7918" evidence="2">
    <location>
        <begin position="7"/>
        <end position="200"/>
    </location>
</feature>
<accession>A0A9P7A6J7</accession>
<dbReference type="PANTHER" id="PTHR36223">
    <property type="entry name" value="BETA-LACTAMASE-TYPE TRANSPEPTIDASE FOLD DOMAIN CONTAINING PROTEIN"/>
    <property type="match status" value="1"/>
</dbReference>